<dbReference type="GO" id="GO:0005829">
    <property type="term" value="C:cytosol"/>
    <property type="evidence" value="ECO:0007669"/>
    <property type="project" value="TreeGrafter"/>
</dbReference>
<dbReference type="GO" id="GO:0016853">
    <property type="term" value="F:isomerase activity"/>
    <property type="evidence" value="ECO:0007669"/>
    <property type="project" value="UniProtKB-KW"/>
</dbReference>
<keyword evidence="1" id="KW-0413">Isomerase</keyword>
<dbReference type="PANTHER" id="PTHR10000:SF25">
    <property type="entry name" value="PHOSPHATASE YKRA-RELATED"/>
    <property type="match status" value="1"/>
</dbReference>
<dbReference type="PANTHER" id="PTHR10000">
    <property type="entry name" value="PHOSPHOSERINE PHOSPHATASE"/>
    <property type="match status" value="1"/>
</dbReference>
<dbReference type="EMBL" id="VSSQ01040768">
    <property type="protein sequence ID" value="MPM94077.1"/>
    <property type="molecule type" value="Genomic_DNA"/>
</dbReference>
<dbReference type="InterPro" id="IPR023214">
    <property type="entry name" value="HAD_sf"/>
</dbReference>
<comment type="caution">
    <text evidence="1">The sequence shown here is derived from an EMBL/GenBank/DDBJ whole genome shotgun (WGS) entry which is preliminary data.</text>
</comment>
<name>A0A645DXH0_9ZZZZ</name>
<accession>A0A645DXH0</accession>
<dbReference type="Gene3D" id="3.30.1240.10">
    <property type="match status" value="1"/>
</dbReference>
<dbReference type="SUPFAM" id="SSF56784">
    <property type="entry name" value="HAD-like"/>
    <property type="match status" value="1"/>
</dbReference>
<dbReference type="Gene3D" id="3.40.50.1000">
    <property type="entry name" value="HAD superfamily/HAD-like"/>
    <property type="match status" value="1"/>
</dbReference>
<dbReference type="GO" id="GO:0016791">
    <property type="term" value="F:phosphatase activity"/>
    <property type="evidence" value="ECO:0007669"/>
    <property type="project" value="UniProtKB-ARBA"/>
</dbReference>
<protein>
    <submittedName>
        <fullName evidence="1">Putative bifunctional phosphatase/peptidyl-prolyl cis-trans isomerase</fullName>
    </submittedName>
</protein>
<dbReference type="InterPro" id="IPR036412">
    <property type="entry name" value="HAD-like_sf"/>
</dbReference>
<dbReference type="SFLD" id="SFLDG01140">
    <property type="entry name" value="C2.B:_Phosphomannomutase_and_P"/>
    <property type="match status" value="1"/>
</dbReference>
<organism evidence="1">
    <name type="scientific">bioreactor metagenome</name>
    <dbReference type="NCBI Taxonomy" id="1076179"/>
    <lineage>
        <taxon>unclassified sequences</taxon>
        <taxon>metagenomes</taxon>
        <taxon>ecological metagenomes</taxon>
    </lineage>
</organism>
<dbReference type="AlphaFoldDB" id="A0A645DXH0"/>
<dbReference type="SFLD" id="SFLDS00003">
    <property type="entry name" value="Haloacid_Dehalogenase"/>
    <property type="match status" value="1"/>
</dbReference>
<dbReference type="Pfam" id="PF08282">
    <property type="entry name" value="Hydrolase_3"/>
    <property type="match status" value="1"/>
</dbReference>
<dbReference type="InterPro" id="IPR000150">
    <property type="entry name" value="Cof"/>
</dbReference>
<proteinExistence type="predicted"/>
<sequence>MNKKGIVFFDVDGTLIDWTKGIYSPTQTTKEAINKLKENGYLTVLATGRPKSSITKEIEDLGLNGYIASNGAYAEIENEVIFNECINNEKLKDLLYFLEENEIVYILEGQEKNYVLDINNEKVKYLIDKANLDIDSFTDNWTKEDVKTSKIIAIGKNENSYKIVREKYKEKEFAFMANQFGDTFEIYIAKYTKGYGVEHLLERLDISKDYAYAFGDGENDIEMFQAIKYGIAMGGYHKDLEPHAFDFTEDVENEGIYKGLKKLELI</sequence>
<dbReference type="GO" id="GO:0000287">
    <property type="term" value="F:magnesium ion binding"/>
    <property type="evidence" value="ECO:0007669"/>
    <property type="project" value="TreeGrafter"/>
</dbReference>
<reference evidence="1" key="1">
    <citation type="submission" date="2019-08" db="EMBL/GenBank/DDBJ databases">
        <authorList>
            <person name="Kucharzyk K."/>
            <person name="Murdoch R.W."/>
            <person name="Higgins S."/>
            <person name="Loffler F."/>
        </authorList>
    </citation>
    <scope>NUCLEOTIDE SEQUENCE</scope>
</reference>
<dbReference type="InterPro" id="IPR006379">
    <property type="entry name" value="HAD-SF_hydro_IIB"/>
</dbReference>
<gene>
    <name evidence="1" type="ORF">SDC9_141220</name>
</gene>
<dbReference type="NCBIfam" id="TIGR01484">
    <property type="entry name" value="HAD-SF-IIB"/>
    <property type="match status" value="1"/>
</dbReference>
<evidence type="ECO:0000313" key="1">
    <source>
        <dbReference type="EMBL" id="MPM94077.1"/>
    </source>
</evidence>
<dbReference type="NCBIfam" id="TIGR00099">
    <property type="entry name" value="Cof-subfamily"/>
    <property type="match status" value="1"/>
</dbReference>